<reference evidence="3" key="1">
    <citation type="submission" date="2021-02" db="EMBL/GenBank/DDBJ databases">
        <authorList>
            <person name="Palmer J.M."/>
        </authorList>
    </citation>
    <scope>NUCLEOTIDE SEQUENCE</scope>
    <source>
        <strain evidence="3">SCRP734</strain>
    </source>
</reference>
<gene>
    <name evidence="3" type="ORF">PHYPSEUDO_003871</name>
</gene>
<dbReference type="PANTHER" id="PTHR35796:SF3">
    <property type="entry name" value="BHLH DOMAIN-CONTAINING PROTEIN"/>
    <property type="match status" value="1"/>
</dbReference>
<evidence type="ECO:0008006" key="5">
    <source>
        <dbReference type="Google" id="ProtNLM"/>
    </source>
</evidence>
<feature type="coiled-coil region" evidence="1">
    <location>
        <begin position="58"/>
        <end position="118"/>
    </location>
</feature>
<name>A0A8T1VPQ2_9STRA</name>
<keyword evidence="4" id="KW-1185">Reference proteome</keyword>
<dbReference type="EMBL" id="JAGDFM010000180">
    <property type="protein sequence ID" value="KAG7383332.1"/>
    <property type="molecule type" value="Genomic_DNA"/>
</dbReference>
<evidence type="ECO:0000313" key="4">
    <source>
        <dbReference type="Proteomes" id="UP000694044"/>
    </source>
</evidence>
<keyword evidence="1" id="KW-0175">Coiled coil</keyword>
<dbReference type="AlphaFoldDB" id="A0A8T1VPQ2"/>
<accession>A0A8T1VPQ2</accession>
<dbReference type="Proteomes" id="UP000694044">
    <property type="component" value="Unassembled WGS sequence"/>
</dbReference>
<dbReference type="PANTHER" id="PTHR35796">
    <property type="entry name" value="HYPOTHETICAL CYTOSOLIC PROTEIN"/>
    <property type="match status" value="1"/>
</dbReference>
<comment type="caution">
    <text evidence="3">The sequence shown here is derived from an EMBL/GenBank/DDBJ whole genome shotgun (WGS) entry which is preliminary data.</text>
</comment>
<evidence type="ECO:0000256" key="2">
    <source>
        <dbReference type="SAM" id="MobiDB-lite"/>
    </source>
</evidence>
<dbReference type="OrthoDB" id="126400at2759"/>
<feature type="region of interest" description="Disordered" evidence="2">
    <location>
        <begin position="19"/>
        <end position="48"/>
    </location>
</feature>
<organism evidence="3 4">
    <name type="scientific">Phytophthora pseudosyringae</name>
    <dbReference type="NCBI Taxonomy" id="221518"/>
    <lineage>
        <taxon>Eukaryota</taxon>
        <taxon>Sar</taxon>
        <taxon>Stramenopiles</taxon>
        <taxon>Oomycota</taxon>
        <taxon>Peronosporomycetes</taxon>
        <taxon>Peronosporales</taxon>
        <taxon>Peronosporaceae</taxon>
        <taxon>Phytophthora</taxon>
    </lineage>
</organism>
<evidence type="ECO:0000313" key="3">
    <source>
        <dbReference type="EMBL" id="KAG7383332.1"/>
    </source>
</evidence>
<evidence type="ECO:0000256" key="1">
    <source>
        <dbReference type="SAM" id="Coils"/>
    </source>
</evidence>
<proteinExistence type="predicted"/>
<protein>
    <recommendedName>
        <fullName evidence="5">M96 mating-specific protein family</fullName>
    </recommendedName>
</protein>
<sequence length="382" mass="43281">MALQLVEDDQVLEAVLSLLDRPDDDGGGDAMQLAPSKKKRGTRRYNPNRAREARRQELLTLRGQVPQLERRLEKLRRKVATPKGTDMATMWRRLAMHERKSKENAAEENRRLRALVRESAEVTHRNVQQLLQTGEENVEVCPHLADPRPEPELEPEPGPWPFRRIYAVPVDPRDDNIFQEMAQSIDMVHRQVLQMYSSDANRGGDVDAAQFSTTGEAHCRAFADKVLPYDVDSVGDAAWQFVAYSSRRPTTRFYYHTDAHEPSGLVSDDTVVEISGEEHRFGQVLLDVKVKQIVRRYVAAGRVVIAWRALLSPEKFKTETLSDVVYDEKGALVIEPFASTQERSANETASVVHTWQTVTPNIAPPGRAVQSMERTLRAQSAH</sequence>